<dbReference type="Gene3D" id="3.30.565.10">
    <property type="entry name" value="Histidine kinase-like ATPase, C-terminal domain"/>
    <property type="match status" value="1"/>
</dbReference>
<dbReference type="EMBL" id="QJRE01000119">
    <property type="protein sequence ID" value="NWL49572.1"/>
    <property type="molecule type" value="Genomic_DNA"/>
</dbReference>
<reference evidence="1 2" key="1">
    <citation type="submission" date="2018-06" db="EMBL/GenBank/DDBJ databases">
        <title>Bacteria isolated from soil of Wuhan.</title>
        <authorList>
            <person name="Xiang W."/>
            <person name="Huang C."/>
        </authorList>
    </citation>
    <scope>NUCLEOTIDE SEQUENCE [LARGE SCALE GENOMIC DNA]</scope>
    <source>
        <strain evidence="2">xwS4</strain>
    </source>
</reference>
<sequence length="375" mass="41771">MIEFDSSAMAIKGLVMSEVNITSGCSIGHLAKNINFGEITDFSFTKDASFTLGAEGFFISCIIALARSNKLGKIKLHLRRTDLEQHGLRDDNYLSSPSMINICIQDVRIYDKSEIDVTDLLTEMVSNAVNMDYGAFEGGQAYSLYALDPYFIHPPFLNLGNSEPTETDFKCALAPRIQECMFGDTAAARGSLDHITNSMSLYVLLKEIWENTIHHARSTKVSLRYIKVSKVIYNNTQQIQSTEIPEALRRYLSYRLEKEGTKKYLIIDIVDSGTGIYETLKGNLPGLSKTEVVKLAFEKNSTSKIQRQPISRGLGLFSAMECAKKLKGMVIMTTSGTLCVNYDYAEDKFLSDTQVFDMNIPVDNLSTSLSLIIPA</sequence>
<dbReference type="InterPro" id="IPR036890">
    <property type="entry name" value="HATPase_C_sf"/>
</dbReference>
<dbReference type="AlphaFoldDB" id="A0ABD6NI54"/>
<name>A0ABD6NI54_9PSED</name>
<evidence type="ECO:0008006" key="3">
    <source>
        <dbReference type="Google" id="ProtNLM"/>
    </source>
</evidence>
<accession>A0ABD6NI54</accession>
<protein>
    <recommendedName>
        <fullName evidence="3">ATP-binding protein</fullName>
    </recommendedName>
</protein>
<evidence type="ECO:0000313" key="1">
    <source>
        <dbReference type="EMBL" id="NWL49572.1"/>
    </source>
</evidence>
<gene>
    <name evidence="1" type="ORF">DM819_27790</name>
</gene>
<dbReference type="Proteomes" id="UP000704738">
    <property type="component" value="Unassembled WGS sequence"/>
</dbReference>
<proteinExistence type="predicted"/>
<dbReference type="SUPFAM" id="SSF55874">
    <property type="entry name" value="ATPase domain of HSP90 chaperone/DNA topoisomerase II/histidine kinase"/>
    <property type="match status" value="1"/>
</dbReference>
<evidence type="ECO:0000313" key="2">
    <source>
        <dbReference type="Proteomes" id="UP000704738"/>
    </source>
</evidence>
<comment type="caution">
    <text evidence="1">The sequence shown here is derived from an EMBL/GenBank/DDBJ whole genome shotgun (WGS) entry which is preliminary data.</text>
</comment>
<organism evidence="1 2">
    <name type="scientific">Pseudomonas hunanensis</name>
    <dbReference type="NCBI Taxonomy" id="1247546"/>
    <lineage>
        <taxon>Bacteria</taxon>
        <taxon>Pseudomonadati</taxon>
        <taxon>Pseudomonadota</taxon>
        <taxon>Gammaproteobacteria</taxon>
        <taxon>Pseudomonadales</taxon>
        <taxon>Pseudomonadaceae</taxon>
        <taxon>Pseudomonas</taxon>
    </lineage>
</organism>